<dbReference type="Gene3D" id="3.40.50.1820">
    <property type="entry name" value="alpha/beta hydrolase"/>
    <property type="match status" value="1"/>
</dbReference>
<keyword evidence="2" id="KW-0732">Signal</keyword>
<dbReference type="Proteomes" id="UP000259610">
    <property type="component" value="Unassembled WGS sequence"/>
</dbReference>
<gene>
    <name evidence="4" type="ORF">DCG58_07915</name>
</gene>
<feature type="chain" id="PRO_5017612842" description="Peptidase S9 prolyl oligopeptidase catalytic domain-containing protein" evidence="2">
    <location>
        <begin position="39"/>
        <end position="740"/>
    </location>
</feature>
<dbReference type="SUPFAM" id="SSF69304">
    <property type="entry name" value="Tricorn protease N-terminal domain"/>
    <property type="match status" value="1"/>
</dbReference>
<feature type="region of interest" description="Disordered" evidence="1">
    <location>
        <begin position="52"/>
        <end position="74"/>
    </location>
</feature>
<evidence type="ECO:0000313" key="4">
    <source>
        <dbReference type="EMBL" id="HAE27070.1"/>
    </source>
</evidence>
<evidence type="ECO:0000256" key="1">
    <source>
        <dbReference type="SAM" id="MobiDB-lite"/>
    </source>
</evidence>
<dbReference type="InterPro" id="IPR029058">
    <property type="entry name" value="AB_hydrolase_fold"/>
</dbReference>
<evidence type="ECO:0000313" key="5">
    <source>
        <dbReference type="Proteomes" id="UP000259610"/>
    </source>
</evidence>
<feature type="signal peptide" evidence="2">
    <location>
        <begin position="1"/>
        <end position="38"/>
    </location>
</feature>
<proteinExistence type="predicted"/>
<dbReference type="SUPFAM" id="SSF53474">
    <property type="entry name" value="alpha/beta-Hydrolases"/>
    <property type="match status" value="1"/>
</dbReference>
<accession>A0A3B9GXB1</accession>
<dbReference type="Pfam" id="PF00326">
    <property type="entry name" value="Peptidase_S9"/>
    <property type="match status" value="1"/>
</dbReference>
<dbReference type="Gene3D" id="2.120.10.30">
    <property type="entry name" value="TolB, C-terminal domain"/>
    <property type="match status" value="1"/>
</dbReference>
<comment type="caution">
    <text evidence="4">The sequence shown here is derived from an EMBL/GenBank/DDBJ whole genome shotgun (WGS) entry which is preliminary data.</text>
</comment>
<feature type="domain" description="Peptidase S9 prolyl oligopeptidase catalytic" evidence="3">
    <location>
        <begin position="524"/>
        <end position="736"/>
    </location>
</feature>
<dbReference type="GO" id="GO:0008239">
    <property type="term" value="F:dipeptidyl-peptidase activity"/>
    <property type="evidence" value="ECO:0007669"/>
    <property type="project" value="TreeGrafter"/>
</dbReference>
<evidence type="ECO:0000259" key="3">
    <source>
        <dbReference type="Pfam" id="PF00326"/>
    </source>
</evidence>
<dbReference type="GO" id="GO:0006508">
    <property type="term" value="P:proteolysis"/>
    <property type="evidence" value="ECO:0007669"/>
    <property type="project" value="InterPro"/>
</dbReference>
<dbReference type="InterPro" id="IPR001375">
    <property type="entry name" value="Peptidase_S9_cat"/>
</dbReference>
<protein>
    <recommendedName>
        <fullName evidence="3">Peptidase S9 prolyl oligopeptidase catalytic domain-containing protein</fullName>
    </recommendedName>
</protein>
<dbReference type="AlphaFoldDB" id="A0A3B9GXB1"/>
<dbReference type="GO" id="GO:0008236">
    <property type="term" value="F:serine-type peptidase activity"/>
    <property type="evidence" value="ECO:0007669"/>
    <property type="project" value="InterPro"/>
</dbReference>
<dbReference type="InterPro" id="IPR050278">
    <property type="entry name" value="Serine_Prot_S9B/DPPIV"/>
</dbReference>
<sequence length="740" mass="80808">MRSHGFMHASALLAHAKLTSIALCFLSLAASPAVPAHALQSGNVAALSSQVRVNEVPKPSETSGPSNGAANGDHALPAVTMPALLDHRRPTVTDLAWTDQNRLVARFARSAGDRPALWEMDPASGTPEWVPQAEPCISEGHQQPSPPCWTVTLSATGALELRRIGSDVRLGVAASEPLYSGRAYAETASLFPQDVPGLRSYWSKDGKYIAVERSYVRIAPEDRDPDYIDGVPVIDVAIEDRGLDFSELYIVDVASLKVVSAYTFAYKIAGVDWSRDHRVAITHVNAGENLTEIFIANAGKFELRRIYVTKGVFVSAAPVFSPDGSKILIAIDADNRDWSHFLSLATVDVETGRERRLTLGLPIQRGEYIWAPDGKTVYAPIRAGGLDGIWAVSLSRAAQQLIGGPRRNYGLHLSPDGRFLAFQTEDGYGKRDIRVLNLSTGQTQTALSVDWPATEFRLGQWKPVKWRSPAEVDISGFIFYPPDFDPGRKYPMIVDVHGGGPGSRLYLEAPFSRGSVPGPLEWHAWAALGYIVFVPDYRTSGDYGPAVLAKRRASGEFDGAADAQDVISGVEWMTSHPFVDPQRIGLIGHSAGGRRVFMALHERGDLFAAAIINDSIPPDPRSFSESFMTGPGTGSSKAMGMLSMHLGASLQDAPDRYRADYLLDIEHLRTPTLILMGDGKRGMDHSPFQILFSVLQNIGVPSRMLVFPDEGHLYRDPRAANVAFDEARLWFDRFLQAPAQ</sequence>
<dbReference type="EMBL" id="DMAN01000171">
    <property type="protein sequence ID" value="HAE27070.1"/>
    <property type="molecule type" value="Genomic_DNA"/>
</dbReference>
<name>A0A3B9GXB1_9PROT</name>
<organism evidence="4 5">
    <name type="scientific">Hyphomonas adhaerens</name>
    <dbReference type="NCBI Taxonomy" id="81029"/>
    <lineage>
        <taxon>Bacteria</taxon>
        <taxon>Pseudomonadati</taxon>
        <taxon>Pseudomonadota</taxon>
        <taxon>Alphaproteobacteria</taxon>
        <taxon>Hyphomonadales</taxon>
        <taxon>Hyphomonadaceae</taxon>
        <taxon>Hyphomonas</taxon>
    </lineage>
</organism>
<evidence type="ECO:0000256" key="2">
    <source>
        <dbReference type="SAM" id="SignalP"/>
    </source>
</evidence>
<dbReference type="InterPro" id="IPR011042">
    <property type="entry name" value="6-blade_b-propeller_TolB-like"/>
</dbReference>
<feature type="compositionally biased region" description="Polar residues" evidence="1">
    <location>
        <begin position="60"/>
        <end position="69"/>
    </location>
</feature>
<dbReference type="PANTHER" id="PTHR11731">
    <property type="entry name" value="PROTEASE FAMILY S9B,C DIPEPTIDYL-PEPTIDASE IV-RELATED"/>
    <property type="match status" value="1"/>
</dbReference>
<reference evidence="4 5" key="1">
    <citation type="journal article" date="2018" name="Nat. Biotechnol.">
        <title>A standardized bacterial taxonomy based on genome phylogeny substantially revises the tree of life.</title>
        <authorList>
            <person name="Parks D.H."/>
            <person name="Chuvochina M."/>
            <person name="Waite D.W."/>
            <person name="Rinke C."/>
            <person name="Skarshewski A."/>
            <person name="Chaumeil P.A."/>
            <person name="Hugenholtz P."/>
        </authorList>
    </citation>
    <scope>NUCLEOTIDE SEQUENCE [LARGE SCALE GENOMIC DNA]</scope>
    <source>
        <strain evidence="4">UBA8733</strain>
    </source>
</reference>
<dbReference type="PANTHER" id="PTHR11731:SF193">
    <property type="entry name" value="DIPEPTIDYL PEPTIDASE 9"/>
    <property type="match status" value="1"/>
</dbReference>